<dbReference type="InterPro" id="IPR002937">
    <property type="entry name" value="Amino_oxidase"/>
</dbReference>
<dbReference type="SUPFAM" id="SSF51905">
    <property type="entry name" value="FAD/NAD(P)-binding domain"/>
    <property type="match status" value="1"/>
</dbReference>
<dbReference type="PANTHER" id="PTHR43734:SF1">
    <property type="entry name" value="PHYTOENE DESATURASE"/>
    <property type="match status" value="1"/>
</dbReference>
<dbReference type="NCBIfam" id="TIGR02734">
    <property type="entry name" value="crtI_fam"/>
    <property type="match status" value="1"/>
</dbReference>
<accession>H6LAQ0</accession>
<evidence type="ECO:0000256" key="5">
    <source>
        <dbReference type="RuleBase" id="RU362075"/>
    </source>
</evidence>
<keyword evidence="8" id="KW-1185">Reference proteome</keyword>
<dbReference type="RefSeq" id="WP_015693246.1">
    <property type="nucleotide sequence ID" value="NC_016940.1"/>
</dbReference>
<name>H6LAQ0_SAPGL</name>
<comment type="pathway">
    <text evidence="1 5">Carotenoid biosynthesis.</text>
</comment>
<dbReference type="OrthoDB" id="9774675at2"/>
<dbReference type="Proteomes" id="UP000007519">
    <property type="component" value="Chromosome"/>
</dbReference>
<dbReference type="Pfam" id="PF01593">
    <property type="entry name" value="Amino_oxidase"/>
    <property type="match status" value="1"/>
</dbReference>
<dbReference type="Gene3D" id="3.50.50.60">
    <property type="entry name" value="FAD/NAD(P)-binding domain"/>
    <property type="match status" value="2"/>
</dbReference>
<evidence type="ECO:0000259" key="6">
    <source>
        <dbReference type="Pfam" id="PF01593"/>
    </source>
</evidence>
<dbReference type="PROSITE" id="PS51257">
    <property type="entry name" value="PROKAR_LIPOPROTEIN"/>
    <property type="match status" value="1"/>
</dbReference>
<keyword evidence="4 5" id="KW-0560">Oxidoreductase</keyword>
<dbReference type="eggNOG" id="COG1233">
    <property type="taxonomic scope" value="Bacteria"/>
</dbReference>
<dbReference type="GO" id="GO:0016491">
    <property type="term" value="F:oxidoreductase activity"/>
    <property type="evidence" value="ECO:0007669"/>
    <property type="project" value="UniProtKB-KW"/>
</dbReference>
<protein>
    <submittedName>
        <fullName evidence="7">Phytoene dehydrogenase</fullName>
    </submittedName>
</protein>
<dbReference type="EMBL" id="CP002831">
    <property type="protein sequence ID" value="AFC25643.1"/>
    <property type="molecule type" value="Genomic_DNA"/>
</dbReference>
<dbReference type="PANTHER" id="PTHR43734">
    <property type="entry name" value="PHYTOENE DESATURASE"/>
    <property type="match status" value="1"/>
</dbReference>
<sequence length="490" mass="55451">MSKKVIVIGSGFAGLSAACHLAKAGYSVQLLEKNDCAGGRARKMEVQGYHFDMGPSWYWMPEVFEQFFEQFGKKVSDYYELKRLDPAYKIVFGEGEELAVPADMQALKELFESYEPGSSAKLQQFLDEAEYKYKVGMGEFVQKPSLSILEFADLRVVRALFKLQMFSSIATHVEKLFKHPHLRELLKFPVLFLGATPEETPAMYSLMNYADLALGTWFPMGGMYQIVAAMVSLAEELGVEILLNEEVLSIEVSGKQAKAAITKNGRFEADIIVAGADYHHVDQKLLAPEYRNYNERYWDKRVMAPSSLLFYLGVNKPLNNLLHHNLFFDEDFKLHAQEIYKTPKWPSKPLFYACLASKTDPSCAPEGHENLFLLVPVAPELEDTEATREHYYNLVMDRLEALTGQEIRSAVDYKLSYAHKDFKKDYYAYKGNAYGLANTLSQTAFLKPRLKNKKLNNFYYAGQLTTPGPGVPPSLISGEVVAREIIKSKG</sequence>
<evidence type="ECO:0000256" key="1">
    <source>
        <dbReference type="ARBA" id="ARBA00004829"/>
    </source>
</evidence>
<dbReference type="GO" id="GO:0016117">
    <property type="term" value="P:carotenoid biosynthetic process"/>
    <property type="evidence" value="ECO:0007669"/>
    <property type="project" value="UniProtKB-KW"/>
</dbReference>
<dbReference type="AlphaFoldDB" id="H6LAQ0"/>
<reference evidence="7 8" key="1">
    <citation type="journal article" date="2012" name="Stand. Genomic Sci.">
        <title>Complete genome sequencing and analysis of Saprospira grandis str. Lewin, a predatory marine bacterium.</title>
        <authorList>
            <person name="Saw J.H."/>
            <person name="Yuryev A."/>
            <person name="Kanbe M."/>
            <person name="Hou S."/>
            <person name="Young A.G."/>
            <person name="Aizawa S."/>
            <person name="Alam M."/>
        </authorList>
    </citation>
    <scope>NUCLEOTIDE SEQUENCE [LARGE SCALE GENOMIC DNA]</scope>
    <source>
        <strain evidence="7 8">Lewin</strain>
    </source>
</reference>
<dbReference type="HOGENOM" id="CLU_019722_2_1_10"/>
<feature type="domain" description="Amine oxidase" evidence="6">
    <location>
        <begin position="12"/>
        <end position="486"/>
    </location>
</feature>
<gene>
    <name evidence="7" type="ordered locus">SGRA_2915</name>
</gene>
<dbReference type="STRING" id="984262.SGRA_2915"/>
<evidence type="ECO:0000256" key="2">
    <source>
        <dbReference type="ARBA" id="ARBA00006046"/>
    </source>
</evidence>
<evidence type="ECO:0000256" key="4">
    <source>
        <dbReference type="ARBA" id="ARBA00023002"/>
    </source>
</evidence>
<keyword evidence="3 5" id="KW-0125">Carotenoid biosynthesis</keyword>
<dbReference type="KEGG" id="sgn:SGRA_2915"/>
<evidence type="ECO:0000313" key="8">
    <source>
        <dbReference type="Proteomes" id="UP000007519"/>
    </source>
</evidence>
<organism evidence="7 8">
    <name type="scientific">Saprospira grandis (strain Lewin)</name>
    <dbReference type="NCBI Taxonomy" id="984262"/>
    <lineage>
        <taxon>Bacteria</taxon>
        <taxon>Pseudomonadati</taxon>
        <taxon>Bacteroidota</taxon>
        <taxon>Saprospiria</taxon>
        <taxon>Saprospirales</taxon>
        <taxon>Saprospiraceae</taxon>
        <taxon>Saprospira</taxon>
    </lineage>
</organism>
<comment type="similarity">
    <text evidence="2 5">Belongs to the carotenoid/retinoid oxidoreductase family.</text>
</comment>
<proteinExistence type="inferred from homology"/>
<dbReference type="InterPro" id="IPR036188">
    <property type="entry name" value="FAD/NAD-bd_sf"/>
</dbReference>
<evidence type="ECO:0000313" key="7">
    <source>
        <dbReference type="EMBL" id="AFC25643.1"/>
    </source>
</evidence>
<evidence type="ECO:0000256" key="3">
    <source>
        <dbReference type="ARBA" id="ARBA00022746"/>
    </source>
</evidence>
<dbReference type="InterPro" id="IPR014105">
    <property type="entry name" value="Carotenoid/retinoid_OxRdtase"/>
</dbReference>